<dbReference type="Proteomes" id="UP000236333">
    <property type="component" value="Unassembled WGS sequence"/>
</dbReference>
<dbReference type="AlphaFoldDB" id="A0A2J7ZRG7"/>
<gene>
    <name evidence="1" type="ORF">TSOC_011124</name>
</gene>
<name>A0A2J7ZRG7_9CHLO</name>
<organism evidence="1 2">
    <name type="scientific">Tetrabaena socialis</name>
    <dbReference type="NCBI Taxonomy" id="47790"/>
    <lineage>
        <taxon>Eukaryota</taxon>
        <taxon>Viridiplantae</taxon>
        <taxon>Chlorophyta</taxon>
        <taxon>core chlorophytes</taxon>
        <taxon>Chlorophyceae</taxon>
        <taxon>CS clade</taxon>
        <taxon>Chlamydomonadales</taxon>
        <taxon>Tetrabaenaceae</taxon>
        <taxon>Tetrabaena</taxon>
    </lineage>
</organism>
<evidence type="ECO:0000313" key="2">
    <source>
        <dbReference type="Proteomes" id="UP000236333"/>
    </source>
</evidence>
<feature type="non-terminal residue" evidence="1">
    <location>
        <position position="393"/>
    </location>
</feature>
<proteinExistence type="predicted"/>
<sequence length="393" mass="41769">MLTALRELLFRGGHLIFTAPNDPQDLDNVATLVTLLSTTSLSCTGDVLAGRELGASSKTADAAPRLTQATLPYVGGQVTPLSCNFPGSTVAHHRSPDGYPTVVEWPKPLGPARSLGSIWFIGNSYVSNFTAWNQLLLDVVQLAGTIELKLADFSKQCASPCLTSHSELYYRDDELETQTVYDTSTPNCTALSRTRTCADGVFGPWSLSGQQFRVAPCDGTCQDNEYDVGARFQPGQTQVRVFFTSQYVSYGNSCASVAMARVRMCSSNGTRSFSSWSDGPSFTECFVQCPPPLGGETVAAYAPTSGMLGEGAVLNRTMYGSSVEDEIGGCLTKVLQRTCGKVAHAYSCSAGDSNAAVGRELWRGPPILAAQRPLAHAGSPGTLPCLSCILPSP</sequence>
<protein>
    <submittedName>
        <fullName evidence="1">Uncharacterized protein</fullName>
    </submittedName>
</protein>
<comment type="caution">
    <text evidence="1">The sequence shown here is derived from an EMBL/GenBank/DDBJ whole genome shotgun (WGS) entry which is preliminary data.</text>
</comment>
<evidence type="ECO:0000313" key="1">
    <source>
        <dbReference type="EMBL" id="PNH02862.1"/>
    </source>
</evidence>
<dbReference type="EMBL" id="PGGS01000585">
    <property type="protein sequence ID" value="PNH02862.1"/>
    <property type="molecule type" value="Genomic_DNA"/>
</dbReference>
<accession>A0A2J7ZRG7</accession>
<reference evidence="1 2" key="1">
    <citation type="journal article" date="2017" name="Mol. Biol. Evol.">
        <title>The 4-celled Tetrabaena socialis nuclear genome reveals the essential components for genetic control of cell number at the origin of multicellularity in the volvocine lineage.</title>
        <authorList>
            <person name="Featherston J."/>
            <person name="Arakaki Y."/>
            <person name="Hanschen E.R."/>
            <person name="Ferris P.J."/>
            <person name="Michod R.E."/>
            <person name="Olson B.J.S.C."/>
            <person name="Nozaki H."/>
            <person name="Durand P.M."/>
        </authorList>
    </citation>
    <scope>NUCLEOTIDE SEQUENCE [LARGE SCALE GENOMIC DNA]</scope>
    <source>
        <strain evidence="1 2">NIES-571</strain>
    </source>
</reference>
<keyword evidence="2" id="KW-1185">Reference proteome</keyword>